<dbReference type="InterPro" id="IPR001296">
    <property type="entry name" value="Glyco_trans_1"/>
</dbReference>
<reference evidence="2 3" key="1">
    <citation type="journal article" date="2008" name="Proc. Natl. Acad. Sci. U.S.A.">
        <title>Niche adaptation and genome expansion in the chlorophyll d-producing cyanobacterium Acaryochloris marina.</title>
        <authorList>
            <person name="Swingley W.D."/>
            <person name="Chen M."/>
            <person name="Cheung P.C."/>
            <person name="Conrad A.L."/>
            <person name="Dejesa L.C."/>
            <person name="Hao J."/>
            <person name="Honchak B.M."/>
            <person name="Karbach L.E."/>
            <person name="Kurdoglu A."/>
            <person name="Lahiri S."/>
            <person name="Mastrian S.D."/>
            <person name="Miyashita H."/>
            <person name="Page L."/>
            <person name="Ramakrishna P."/>
            <person name="Satoh S."/>
            <person name="Sattley W.M."/>
            <person name="Shimada Y."/>
            <person name="Taylor H.L."/>
            <person name="Tomo T."/>
            <person name="Tsuchiya T."/>
            <person name="Wang Z.T."/>
            <person name="Raymond J."/>
            <person name="Mimuro M."/>
            <person name="Blankenship R.E."/>
            <person name="Touchman J.W."/>
        </authorList>
    </citation>
    <scope>NUCLEOTIDE SEQUENCE [LARGE SCALE GENOMIC DNA]</scope>
    <source>
        <strain evidence="3">MBIC 11017</strain>
    </source>
</reference>
<protein>
    <recommendedName>
        <fullName evidence="1">Glycosyl transferase family 1 domain-containing protein</fullName>
    </recommendedName>
</protein>
<keyword evidence="3" id="KW-1185">Reference proteome</keyword>
<dbReference type="STRING" id="329726.AM1_5769"/>
<dbReference type="Gene3D" id="3.40.50.2000">
    <property type="entry name" value="Glycogen Phosphorylase B"/>
    <property type="match status" value="1"/>
</dbReference>
<accession>B0BZG9</accession>
<feature type="domain" description="Glycosyl transferase family 1" evidence="1">
    <location>
        <begin position="104"/>
        <end position="212"/>
    </location>
</feature>
<dbReference type="KEGG" id="amr:AM1_5769"/>
<organism evidence="2 3">
    <name type="scientific">Acaryochloris marina (strain MBIC 11017)</name>
    <dbReference type="NCBI Taxonomy" id="329726"/>
    <lineage>
        <taxon>Bacteria</taxon>
        <taxon>Bacillati</taxon>
        <taxon>Cyanobacteriota</taxon>
        <taxon>Cyanophyceae</taxon>
        <taxon>Acaryochloridales</taxon>
        <taxon>Acaryochloridaceae</taxon>
        <taxon>Acaryochloris</taxon>
    </lineage>
</organism>
<dbReference type="OrthoDB" id="3318784at2"/>
<proteinExistence type="predicted"/>
<dbReference type="eggNOG" id="COG0438">
    <property type="taxonomic scope" value="Bacteria"/>
</dbReference>
<sequence length="270" mass="30702">MPLLHGLMMSYPEASRLQDDVEKRLHYWCKNADCVNPGMMGPDGFGRWDILRPSSLTIDLNTWLPTTRISDADGIKSTVYVAHAPNHRGFKGSEFLIDAIQKLKDEGLKVELILIEKIQNEEVRKIFQGEVDILVEQLIATGHGINAIEGMACALPVISNFEDDDYTLVFRRWSFLDECPIVSASPETIIDQLRKLITRPKLRAKLGESGRRYVEKYHSYDSAKILFSNILKYVYGEIDNLNSLYHPLLSESSDIENSVLHPLIKNRIVS</sequence>
<name>B0BZG9_ACAM1</name>
<dbReference type="RefSeq" id="WP_012165928.1">
    <property type="nucleotide sequence ID" value="NC_009925.1"/>
</dbReference>
<dbReference type="Proteomes" id="UP000000268">
    <property type="component" value="Chromosome"/>
</dbReference>
<dbReference type="AlphaFoldDB" id="B0BZG9"/>
<dbReference type="SUPFAM" id="SSF53756">
    <property type="entry name" value="UDP-Glycosyltransferase/glycogen phosphorylase"/>
    <property type="match status" value="1"/>
</dbReference>
<dbReference type="EMBL" id="CP000828">
    <property type="protein sequence ID" value="ABW30714.1"/>
    <property type="molecule type" value="Genomic_DNA"/>
</dbReference>
<evidence type="ECO:0000313" key="3">
    <source>
        <dbReference type="Proteomes" id="UP000000268"/>
    </source>
</evidence>
<evidence type="ECO:0000259" key="1">
    <source>
        <dbReference type="Pfam" id="PF00534"/>
    </source>
</evidence>
<dbReference type="HOGENOM" id="CLU_1029052_0_0_3"/>
<dbReference type="GO" id="GO:0016757">
    <property type="term" value="F:glycosyltransferase activity"/>
    <property type="evidence" value="ECO:0007669"/>
    <property type="project" value="InterPro"/>
</dbReference>
<gene>
    <name evidence="2" type="ordered locus">AM1_5769</name>
</gene>
<evidence type="ECO:0000313" key="2">
    <source>
        <dbReference type="EMBL" id="ABW30714.1"/>
    </source>
</evidence>
<dbReference type="Pfam" id="PF00534">
    <property type="entry name" value="Glycos_transf_1"/>
    <property type="match status" value="1"/>
</dbReference>